<reference evidence="1 2" key="1">
    <citation type="submission" date="2014-01" db="EMBL/GenBank/DDBJ databases">
        <title>Genome sequence determination for a cystic fibrosis isolate, Inquilinus limosus.</title>
        <authorList>
            <person name="Pino M."/>
            <person name="Di Conza J."/>
            <person name="Gutkind G."/>
        </authorList>
    </citation>
    <scope>NUCLEOTIDE SEQUENCE [LARGE SCALE GENOMIC DNA]</scope>
    <source>
        <strain evidence="1 2">MP06</strain>
    </source>
</reference>
<accession>A0A0A0D1W9</accession>
<dbReference type="AlphaFoldDB" id="A0A0A0D1W9"/>
<dbReference type="RefSeq" id="WP_034844457.1">
    <property type="nucleotide sequence ID" value="NZ_JANX01000384.1"/>
</dbReference>
<proteinExistence type="predicted"/>
<dbReference type="EMBL" id="JANX01000384">
    <property type="protein sequence ID" value="KGM32059.1"/>
    <property type="molecule type" value="Genomic_DNA"/>
</dbReference>
<evidence type="ECO:0000313" key="2">
    <source>
        <dbReference type="Proteomes" id="UP000029995"/>
    </source>
</evidence>
<organism evidence="1 2">
    <name type="scientific">Inquilinus limosus MP06</name>
    <dbReference type="NCBI Taxonomy" id="1398085"/>
    <lineage>
        <taxon>Bacteria</taxon>
        <taxon>Pseudomonadati</taxon>
        <taxon>Pseudomonadota</taxon>
        <taxon>Alphaproteobacteria</taxon>
        <taxon>Rhodospirillales</taxon>
        <taxon>Rhodospirillaceae</taxon>
        <taxon>Inquilinus</taxon>
    </lineage>
</organism>
<gene>
    <name evidence="1" type="ORF">P409_23635</name>
</gene>
<protein>
    <recommendedName>
        <fullName evidence="3">Sulfotransferase domain-containing protein</fullName>
    </recommendedName>
</protein>
<name>A0A0A0D1W9_9PROT</name>
<sequence>MGLEFINVISTKRSGHHAFVRWLRQNRDTPAAFVNNVVIGEPIRAHLRTVSGPAARGKGANGTSIFNYEGVTRLGLEAAWQMQRATGGQRVDLLFLRDPLNLTASLMHRKRLARLDLVMILRQLFAERDWLKAYAEGAVPGLSLIGYNAWVLDAEYRQRVADRLGLRSAERVAAVTRHGGGSSFKDLASVGDDEARRLTTRWHGYRDDPLFGAVLTHPRLLPWFEAALAGEITDSFGATLADSHGLAHLRAVARARPRQSYADRMIDALSDRQELFHGIESGSSVVKKLGIARAHLAVLAGPGRAASQRAGSAA</sequence>
<comment type="caution">
    <text evidence="1">The sequence shown here is derived from an EMBL/GenBank/DDBJ whole genome shotgun (WGS) entry which is preliminary data.</text>
</comment>
<dbReference type="Proteomes" id="UP000029995">
    <property type="component" value="Unassembled WGS sequence"/>
</dbReference>
<dbReference type="OrthoDB" id="453470at2"/>
<evidence type="ECO:0008006" key="3">
    <source>
        <dbReference type="Google" id="ProtNLM"/>
    </source>
</evidence>
<evidence type="ECO:0000313" key="1">
    <source>
        <dbReference type="EMBL" id="KGM32059.1"/>
    </source>
</evidence>